<evidence type="ECO:0000313" key="2">
    <source>
        <dbReference type="EMBL" id="EDP94836.1"/>
    </source>
</evidence>
<name>A9E8Z4_9FLAO</name>
<keyword evidence="1" id="KW-1133">Transmembrane helix</keyword>
<dbReference type="Gene3D" id="2.40.410.10">
    <property type="entry name" value="putative membrane protein from Corynebacterium diphtheriae superfamily"/>
    <property type="match status" value="1"/>
</dbReference>
<proteinExistence type="predicted"/>
<feature type="transmembrane region" description="Helical" evidence="1">
    <location>
        <begin position="37"/>
        <end position="60"/>
    </location>
</feature>
<keyword evidence="3" id="KW-1185">Reference proteome</keyword>
<dbReference type="HOGENOM" id="CLU_1243969_0_0_10"/>
<dbReference type="AlphaFoldDB" id="A9E8Z4"/>
<evidence type="ECO:0000256" key="1">
    <source>
        <dbReference type="SAM" id="Phobius"/>
    </source>
</evidence>
<evidence type="ECO:0008006" key="4">
    <source>
        <dbReference type="Google" id="ProtNLM"/>
    </source>
</evidence>
<dbReference type="InterPro" id="IPR021632">
    <property type="entry name" value="DUF3239"/>
</dbReference>
<dbReference type="EMBL" id="ABIB01000013">
    <property type="protein sequence ID" value="EDP94836.1"/>
    <property type="molecule type" value="Genomic_DNA"/>
</dbReference>
<keyword evidence="1" id="KW-0472">Membrane</keyword>
<dbReference type="eggNOG" id="COG4859">
    <property type="taxonomic scope" value="Bacteria"/>
</dbReference>
<dbReference type="Pfam" id="PF11580">
    <property type="entry name" value="DUF3239"/>
    <property type="match status" value="1"/>
</dbReference>
<dbReference type="Proteomes" id="UP000002945">
    <property type="component" value="Unassembled WGS sequence"/>
</dbReference>
<accession>A9E8Z4</accession>
<feature type="transmembrane region" description="Helical" evidence="1">
    <location>
        <begin position="66"/>
        <end position="84"/>
    </location>
</feature>
<sequence>MEFQSICKFRDNNMSTNFTVGNDTFASNPGNANLNPFVWLFHDFKTIFTISALFGFSIFLTIKFSGWFGILAVLFMAINIFYWLRKKEHFKSGDSNGGMVVSINPTLVAVTTDLTKGFGEFPVVKIITCNTLKNVKVGDKIATVALYSASEDDDLPHWIDFHPIPLSFATNNEKVLKRAFESYDSEQWKNLQNRLEKIRKPYKEGLYTSETQTSDWKSTNIF</sequence>
<evidence type="ECO:0000313" key="3">
    <source>
        <dbReference type="Proteomes" id="UP000002945"/>
    </source>
</evidence>
<gene>
    <name evidence="2" type="ORF">KAOT1_01380</name>
</gene>
<reference evidence="2 3" key="1">
    <citation type="journal article" date="2011" name="J. Bacteriol.">
        <title>Genome sequence of the algicidal bacterium Kordia algicida OT-1.</title>
        <authorList>
            <person name="Lee H.S."/>
            <person name="Kang S.G."/>
            <person name="Kwon K.K."/>
            <person name="Lee J.H."/>
            <person name="Kim S.J."/>
        </authorList>
    </citation>
    <scope>NUCLEOTIDE SEQUENCE [LARGE SCALE GENOMIC DNA]</scope>
    <source>
        <strain evidence="2 3">OT-1</strain>
    </source>
</reference>
<dbReference type="STRING" id="391587.KAOT1_01380"/>
<organism evidence="2 3">
    <name type="scientific">Kordia algicida OT-1</name>
    <dbReference type="NCBI Taxonomy" id="391587"/>
    <lineage>
        <taxon>Bacteria</taxon>
        <taxon>Pseudomonadati</taxon>
        <taxon>Bacteroidota</taxon>
        <taxon>Flavobacteriia</taxon>
        <taxon>Flavobacteriales</taxon>
        <taxon>Flavobacteriaceae</taxon>
        <taxon>Kordia</taxon>
    </lineage>
</organism>
<keyword evidence="1" id="KW-0812">Transmembrane</keyword>
<protein>
    <recommendedName>
        <fullName evidence="4">DUF3239 domain-containing protein</fullName>
    </recommendedName>
</protein>
<dbReference type="InterPro" id="IPR023124">
    <property type="entry name" value="DUF3239_dom_sf"/>
</dbReference>
<comment type="caution">
    <text evidence="2">The sequence shown here is derived from an EMBL/GenBank/DDBJ whole genome shotgun (WGS) entry which is preliminary data.</text>
</comment>